<feature type="transmembrane region" description="Helical" evidence="9">
    <location>
        <begin position="33"/>
        <end position="56"/>
    </location>
</feature>
<dbReference type="InterPro" id="IPR003400">
    <property type="entry name" value="ExbD"/>
</dbReference>
<gene>
    <name evidence="10" type="ORF">C5O19_02345</name>
</gene>
<evidence type="ECO:0000256" key="1">
    <source>
        <dbReference type="ARBA" id="ARBA00004162"/>
    </source>
</evidence>
<dbReference type="OrthoDB" id="952702at2"/>
<dbReference type="GO" id="GO:0015031">
    <property type="term" value="P:protein transport"/>
    <property type="evidence" value="ECO:0007669"/>
    <property type="project" value="UniProtKB-KW"/>
</dbReference>
<evidence type="ECO:0000313" key="10">
    <source>
        <dbReference type="EMBL" id="PQA58531.1"/>
    </source>
</evidence>
<reference evidence="11" key="1">
    <citation type="submission" date="2018-02" db="EMBL/GenBank/DDBJ databases">
        <title>Genome sequencing of Solimonas sp. HR-BB.</title>
        <authorList>
            <person name="Lee Y."/>
            <person name="Jeon C.O."/>
        </authorList>
    </citation>
    <scope>NUCLEOTIDE SEQUENCE [LARGE SCALE GENOMIC DNA]</scope>
    <source>
        <strain evidence="11">HR-U</strain>
    </source>
</reference>
<dbReference type="GO" id="GO:0022857">
    <property type="term" value="F:transmembrane transporter activity"/>
    <property type="evidence" value="ECO:0007669"/>
    <property type="project" value="InterPro"/>
</dbReference>
<evidence type="ECO:0000256" key="7">
    <source>
        <dbReference type="RuleBase" id="RU003879"/>
    </source>
</evidence>
<dbReference type="GO" id="GO:0005886">
    <property type="term" value="C:plasma membrane"/>
    <property type="evidence" value="ECO:0007669"/>
    <property type="project" value="UniProtKB-SubCell"/>
</dbReference>
<organism evidence="10 11">
    <name type="scientific">Siphonobacter curvatus</name>
    <dbReference type="NCBI Taxonomy" id="2094562"/>
    <lineage>
        <taxon>Bacteria</taxon>
        <taxon>Pseudomonadati</taxon>
        <taxon>Bacteroidota</taxon>
        <taxon>Cytophagia</taxon>
        <taxon>Cytophagales</taxon>
        <taxon>Cytophagaceae</taxon>
        <taxon>Siphonobacter</taxon>
    </lineage>
</organism>
<evidence type="ECO:0000256" key="8">
    <source>
        <dbReference type="SAM" id="MobiDB-lite"/>
    </source>
</evidence>
<keyword evidence="4 7" id="KW-0812">Transmembrane</keyword>
<dbReference type="AlphaFoldDB" id="A0A2S7ILA8"/>
<evidence type="ECO:0000256" key="9">
    <source>
        <dbReference type="SAM" id="Phobius"/>
    </source>
</evidence>
<evidence type="ECO:0000256" key="2">
    <source>
        <dbReference type="ARBA" id="ARBA00005811"/>
    </source>
</evidence>
<evidence type="ECO:0000256" key="6">
    <source>
        <dbReference type="ARBA" id="ARBA00023136"/>
    </source>
</evidence>
<evidence type="ECO:0000256" key="5">
    <source>
        <dbReference type="ARBA" id="ARBA00022989"/>
    </source>
</evidence>
<dbReference type="PANTHER" id="PTHR30558:SF3">
    <property type="entry name" value="BIOPOLYMER TRANSPORT PROTEIN EXBD-RELATED"/>
    <property type="match status" value="1"/>
</dbReference>
<dbReference type="Pfam" id="PF02472">
    <property type="entry name" value="ExbD"/>
    <property type="match status" value="1"/>
</dbReference>
<dbReference type="Proteomes" id="UP000239590">
    <property type="component" value="Unassembled WGS sequence"/>
</dbReference>
<evidence type="ECO:0000256" key="3">
    <source>
        <dbReference type="ARBA" id="ARBA00022475"/>
    </source>
</evidence>
<keyword evidence="7" id="KW-0813">Transport</keyword>
<keyword evidence="7" id="KW-0653">Protein transport</keyword>
<protein>
    <submittedName>
        <fullName evidence="10">Biopolymer transporter ExbD</fullName>
    </submittedName>
</protein>
<keyword evidence="6 9" id="KW-0472">Membrane</keyword>
<feature type="region of interest" description="Disordered" evidence="8">
    <location>
        <begin position="1"/>
        <end position="21"/>
    </location>
</feature>
<comment type="subcellular location">
    <subcellularLocation>
        <location evidence="1">Cell membrane</location>
        <topology evidence="1">Single-pass membrane protein</topology>
    </subcellularLocation>
    <subcellularLocation>
        <location evidence="7">Cell membrane</location>
        <topology evidence="7">Single-pass type II membrane protein</topology>
    </subcellularLocation>
</comment>
<keyword evidence="11" id="KW-1185">Reference proteome</keyword>
<evidence type="ECO:0000256" key="4">
    <source>
        <dbReference type="ARBA" id="ARBA00022692"/>
    </source>
</evidence>
<feature type="compositionally biased region" description="Gly residues" evidence="8">
    <location>
        <begin position="1"/>
        <end position="11"/>
    </location>
</feature>
<keyword evidence="5 9" id="KW-1133">Transmembrane helix</keyword>
<dbReference type="PANTHER" id="PTHR30558">
    <property type="entry name" value="EXBD MEMBRANE COMPONENT OF PMF-DRIVEN MACROMOLECULE IMPORT SYSTEM"/>
    <property type="match status" value="1"/>
</dbReference>
<proteinExistence type="inferred from homology"/>
<dbReference type="EMBL" id="PTRA01000001">
    <property type="protein sequence ID" value="PQA58531.1"/>
    <property type="molecule type" value="Genomic_DNA"/>
</dbReference>
<comment type="caution">
    <text evidence="10">The sequence shown here is derived from an EMBL/GenBank/DDBJ whole genome shotgun (WGS) entry which is preliminary data.</text>
</comment>
<evidence type="ECO:0000313" key="11">
    <source>
        <dbReference type="Proteomes" id="UP000239590"/>
    </source>
</evidence>
<dbReference type="RefSeq" id="WP_104709740.1">
    <property type="nucleotide sequence ID" value="NZ_PTRA01000001.1"/>
</dbReference>
<accession>A0A2S7ILA8</accession>
<sequence>MAEIAQGGGNDKGGKVRSKKVSTRVDMTPMVDLGFLLITFFLLTTTLQKPVTMFLGMPAKDKEKEKQETSPIKESEAITVLLGKKDGEDVVYWYQGTGKDVATTQVEKTSFAASGGLRDVLRRKKKEVGEKFFVVIKSKDDASYKSLVDVLDEMAISGIDKYGITDINLNDNKIIDKAEGK</sequence>
<comment type="similarity">
    <text evidence="2 7">Belongs to the ExbD/TolR family.</text>
</comment>
<name>A0A2S7ILA8_9BACT</name>
<keyword evidence="3" id="KW-1003">Cell membrane</keyword>